<evidence type="ECO:0008006" key="4">
    <source>
        <dbReference type="Google" id="ProtNLM"/>
    </source>
</evidence>
<feature type="signal peptide" evidence="2">
    <location>
        <begin position="1"/>
        <end position="31"/>
    </location>
</feature>
<evidence type="ECO:0000313" key="3">
    <source>
        <dbReference type="EMBL" id="CAE0674003.1"/>
    </source>
</evidence>
<sequence>MRPIPITREVRAKATIGGVMMLSAALAAALAAARPSEPPPEQLQPLQGAWVSRRDGVDENPVVTGNVVRWNSGRIDVIEKRLWAPQKLTLNGWTFDVDIGSQQTSSTSDVITWTKGPDNLVWTRDRRREGENDGMMGEMSGEMSGEQQARGSGDLERQWERGEIAMTPFKHIPSVATAKTAGTADFMVDVGVSPCSPRRFRFSRILPQPPLAAQPSRILRVEIPRPVGIAFEMDRNSGHVVVAEILPNGNADKQRKLGAFTGSGPMETVRVGDVLRAFSTTTFEYGTLGLLGAEAPKKSRTLFGVPSGTKSGAAVTWSDIASALKQDQLHGSGEVTMILERRMAPEGTEGADGYN</sequence>
<organism evidence="3">
    <name type="scientific">Lotharella globosa</name>
    <dbReference type="NCBI Taxonomy" id="91324"/>
    <lineage>
        <taxon>Eukaryota</taxon>
        <taxon>Sar</taxon>
        <taxon>Rhizaria</taxon>
        <taxon>Cercozoa</taxon>
        <taxon>Chlorarachniophyceae</taxon>
        <taxon>Lotharella</taxon>
    </lineage>
</organism>
<evidence type="ECO:0000256" key="1">
    <source>
        <dbReference type="SAM" id="MobiDB-lite"/>
    </source>
</evidence>
<feature type="region of interest" description="Disordered" evidence="1">
    <location>
        <begin position="126"/>
        <end position="150"/>
    </location>
</feature>
<gene>
    <name evidence="3" type="ORF">LGLO00237_LOCUS25777</name>
</gene>
<dbReference type="AlphaFoldDB" id="A0A7S4DW27"/>
<reference evidence="3" key="1">
    <citation type="submission" date="2021-01" db="EMBL/GenBank/DDBJ databases">
        <authorList>
            <person name="Corre E."/>
            <person name="Pelletier E."/>
            <person name="Niang G."/>
            <person name="Scheremetjew M."/>
            <person name="Finn R."/>
            <person name="Kale V."/>
            <person name="Holt S."/>
            <person name="Cochrane G."/>
            <person name="Meng A."/>
            <person name="Brown T."/>
            <person name="Cohen L."/>
        </authorList>
    </citation>
    <scope>NUCLEOTIDE SEQUENCE</scope>
    <source>
        <strain evidence="3">CCCM811</strain>
    </source>
</reference>
<feature type="compositionally biased region" description="Low complexity" evidence="1">
    <location>
        <begin position="133"/>
        <end position="146"/>
    </location>
</feature>
<proteinExistence type="predicted"/>
<protein>
    <recommendedName>
        <fullName evidence="4">PDZ domain-containing protein</fullName>
    </recommendedName>
</protein>
<keyword evidence="2" id="KW-0732">Signal</keyword>
<feature type="chain" id="PRO_5031342762" description="PDZ domain-containing protein" evidence="2">
    <location>
        <begin position="32"/>
        <end position="355"/>
    </location>
</feature>
<evidence type="ECO:0000256" key="2">
    <source>
        <dbReference type="SAM" id="SignalP"/>
    </source>
</evidence>
<dbReference type="EMBL" id="HBIV01036107">
    <property type="protein sequence ID" value="CAE0674003.1"/>
    <property type="molecule type" value="Transcribed_RNA"/>
</dbReference>
<name>A0A7S4DW27_9EUKA</name>
<accession>A0A7S4DW27</accession>